<evidence type="ECO:0000313" key="2">
    <source>
        <dbReference type="Proteomes" id="UP000215335"/>
    </source>
</evidence>
<sequence>MRWRPWRDDRASALQARGSRFKPGVRHFFVALFTRNNKCFEKMFAMVENCVFKISTTFTFKVFM</sequence>
<evidence type="ECO:0000313" key="1">
    <source>
        <dbReference type="EMBL" id="OXU17911.1"/>
    </source>
</evidence>
<name>A0A232EHW6_9HYME</name>
<gene>
    <name evidence="1" type="ORF">TSAR_001477</name>
</gene>
<comment type="caution">
    <text evidence="1">The sequence shown here is derived from an EMBL/GenBank/DDBJ whole genome shotgun (WGS) entry which is preliminary data.</text>
</comment>
<reference evidence="1 2" key="1">
    <citation type="journal article" date="2017" name="Curr. Biol.">
        <title>The Evolution of Venom by Co-option of Single-Copy Genes.</title>
        <authorList>
            <person name="Martinson E.O."/>
            <person name="Mrinalini"/>
            <person name="Kelkar Y.D."/>
            <person name="Chang C.H."/>
            <person name="Werren J.H."/>
        </authorList>
    </citation>
    <scope>NUCLEOTIDE SEQUENCE [LARGE SCALE GENOMIC DNA]</scope>
    <source>
        <strain evidence="1 2">Alberta</strain>
        <tissue evidence="1">Whole body</tissue>
    </source>
</reference>
<dbReference type="Proteomes" id="UP000215335">
    <property type="component" value="Unassembled WGS sequence"/>
</dbReference>
<protein>
    <submittedName>
        <fullName evidence="1">Uncharacterized protein</fullName>
    </submittedName>
</protein>
<dbReference type="EMBL" id="NNAY01004429">
    <property type="protein sequence ID" value="OXU17911.1"/>
    <property type="molecule type" value="Genomic_DNA"/>
</dbReference>
<proteinExistence type="predicted"/>
<dbReference type="AlphaFoldDB" id="A0A232EHW6"/>
<accession>A0A232EHW6</accession>
<keyword evidence="2" id="KW-1185">Reference proteome</keyword>
<organism evidence="1 2">
    <name type="scientific">Trichomalopsis sarcophagae</name>
    <dbReference type="NCBI Taxonomy" id="543379"/>
    <lineage>
        <taxon>Eukaryota</taxon>
        <taxon>Metazoa</taxon>
        <taxon>Ecdysozoa</taxon>
        <taxon>Arthropoda</taxon>
        <taxon>Hexapoda</taxon>
        <taxon>Insecta</taxon>
        <taxon>Pterygota</taxon>
        <taxon>Neoptera</taxon>
        <taxon>Endopterygota</taxon>
        <taxon>Hymenoptera</taxon>
        <taxon>Apocrita</taxon>
        <taxon>Proctotrupomorpha</taxon>
        <taxon>Chalcidoidea</taxon>
        <taxon>Pteromalidae</taxon>
        <taxon>Pteromalinae</taxon>
        <taxon>Trichomalopsis</taxon>
    </lineage>
</organism>